<dbReference type="SUPFAM" id="SSF55874">
    <property type="entry name" value="ATPase domain of HSP90 chaperone/DNA topoisomerase II/histidine kinase"/>
    <property type="match status" value="1"/>
</dbReference>
<name>A0A327XA08_LARAB</name>
<feature type="domain" description="Histidine kinase" evidence="6">
    <location>
        <begin position="210"/>
        <end position="450"/>
    </location>
</feature>
<gene>
    <name evidence="7" type="ORF">LX87_00582</name>
</gene>
<accession>A0A327XA08</accession>
<protein>
    <recommendedName>
        <fullName evidence="2">histidine kinase</fullName>
        <ecNumber evidence="2">2.7.13.3</ecNumber>
    </recommendedName>
</protein>
<reference evidence="7 8" key="1">
    <citation type="submission" date="2018-06" db="EMBL/GenBank/DDBJ databases">
        <title>Genomic Encyclopedia of Archaeal and Bacterial Type Strains, Phase II (KMG-II): from individual species to whole genera.</title>
        <authorList>
            <person name="Goeker M."/>
        </authorList>
    </citation>
    <scope>NUCLEOTIDE SEQUENCE [LARGE SCALE GENOMIC DNA]</scope>
    <source>
        <strain evidence="7 8">DSM 21851</strain>
    </source>
</reference>
<keyword evidence="5" id="KW-0472">Membrane</keyword>
<dbReference type="InterPro" id="IPR003594">
    <property type="entry name" value="HATPase_dom"/>
</dbReference>
<dbReference type="InterPro" id="IPR003661">
    <property type="entry name" value="HisK_dim/P_dom"/>
</dbReference>
<dbReference type="InterPro" id="IPR005467">
    <property type="entry name" value="His_kinase_dom"/>
</dbReference>
<comment type="catalytic activity">
    <reaction evidence="1">
        <text>ATP + protein L-histidine = ADP + protein N-phospho-L-histidine.</text>
        <dbReference type="EC" id="2.7.13.3"/>
    </reaction>
</comment>
<dbReference type="PROSITE" id="PS50109">
    <property type="entry name" value="HIS_KIN"/>
    <property type="match status" value="1"/>
</dbReference>
<dbReference type="RefSeq" id="WP_111626663.1">
    <property type="nucleotide sequence ID" value="NZ_QLMC01000001.1"/>
</dbReference>
<keyword evidence="4" id="KW-0175">Coiled coil</keyword>
<evidence type="ECO:0000313" key="8">
    <source>
        <dbReference type="Proteomes" id="UP000248790"/>
    </source>
</evidence>
<evidence type="ECO:0000256" key="3">
    <source>
        <dbReference type="ARBA" id="ARBA00022553"/>
    </source>
</evidence>
<dbReference type="SUPFAM" id="SSF47384">
    <property type="entry name" value="Homodimeric domain of signal transducing histidine kinase"/>
    <property type="match status" value="1"/>
</dbReference>
<dbReference type="InterPro" id="IPR036097">
    <property type="entry name" value="HisK_dim/P_sf"/>
</dbReference>
<dbReference type="InterPro" id="IPR004358">
    <property type="entry name" value="Sig_transdc_His_kin-like_C"/>
</dbReference>
<dbReference type="Gene3D" id="3.30.565.10">
    <property type="entry name" value="Histidine kinase-like ATPase, C-terminal domain"/>
    <property type="match status" value="1"/>
</dbReference>
<organism evidence="7 8">
    <name type="scientific">Larkinella arboricola</name>
    <dbReference type="NCBI Taxonomy" id="643671"/>
    <lineage>
        <taxon>Bacteria</taxon>
        <taxon>Pseudomonadati</taxon>
        <taxon>Bacteroidota</taxon>
        <taxon>Cytophagia</taxon>
        <taxon>Cytophagales</taxon>
        <taxon>Spirosomataceae</taxon>
        <taxon>Larkinella</taxon>
    </lineage>
</organism>
<proteinExistence type="predicted"/>
<feature type="transmembrane region" description="Helical" evidence="5">
    <location>
        <begin position="56"/>
        <end position="73"/>
    </location>
</feature>
<dbReference type="SMART" id="SM00388">
    <property type="entry name" value="HisKA"/>
    <property type="match status" value="1"/>
</dbReference>
<dbReference type="GO" id="GO:0000155">
    <property type="term" value="F:phosphorelay sensor kinase activity"/>
    <property type="evidence" value="ECO:0007669"/>
    <property type="project" value="InterPro"/>
</dbReference>
<evidence type="ECO:0000259" key="6">
    <source>
        <dbReference type="PROSITE" id="PS50109"/>
    </source>
</evidence>
<keyword evidence="8" id="KW-1185">Reference proteome</keyword>
<feature type="transmembrane region" description="Helical" evidence="5">
    <location>
        <begin position="82"/>
        <end position="103"/>
    </location>
</feature>
<dbReference type="CDD" id="cd00082">
    <property type="entry name" value="HisKA"/>
    <property type="match status" value="1"/>
</dbReference>
<evidence type="ECO:0000256" key="1">
    <source>
        <dbReference type="ARBA" id="ARBA00000085"/>
    </source>
</evidence>
<dbReference type="SMART" id="SM00387">
    <property type="entry name" value="HATPase_c"/>
    <property type="match status" value="1"/>
</dbReference>
<dbReference type="InterPro" id="IPR036890">
    <property type="entry name" value="HATPase_C_sf"/>
</dbReference>
<dbReference type="EC" id="2.7.13.3" evidence="2"/>
<dbReference type="PANTHER" id="PTHR43065:SF42">
    <property type="entry name" value="TWO-COMPONENT SENSOR PPRA"/>
    <property type="match status" value="1"/>
</dbReference>
<dbReference type="EMBL" id="QLMC01000001">
    <property type="protein sequence ID" value="RAK02462.1"/>
    <property type="molecule type" value="Genomic_DNA"/>
</dbReference>
<evidence type="ECO:0000313" key="7">
    <source>
        <dbReference type="EMBL" id="RAK02462.1"/>
    </source>
</evidence>
<keyword evidence="5" id="KW-1133">Transmembrane helix</keyword>
<dbReference type="PANTHER" id="PTHR43065">
    <property type="entry name" value="SENSOR HISTIDINE KINASE"/>
    <property type="match status" value="1"/>
</dbReference>
<evidence type="ECO:0000256" key="4">
    <source>
        <dbReference type="SAM" id="Coils"/>
    </source>
</evidence>
<keyword evidence="5" id="KW-0812">Transmembrane</keyword>
<evidence type="ECO:0000256" key="2">
    <source>
        <dbReference type="ARBA" id="ARBA00012438"/>
    </source>
</evidence>
<dbReference type="Gene3D" id="1.10.287.130">
    <property type="match status" value="1"/>
</dbReference>
<dbReference type="AlphaFoldDB" id="A0A327XA08"/>
<dbReference type="OrthoDB" id="9806995at2"/>
<feature type="coiled-coil region" evidence="4">
    <location>
        <begin position="131"/>
        <end position="198"/>
    </location>
</feature>
<dbReference type="PRINTS" id="PR00344">
    <property type="entry name" value="BCTRLSENSOR"/>
</dbReference>
<keyword evidence="3" id="KW-0597">Phosphoprotein</keyword>
<comment type="caution">
    <text evidence="7">The sequence shown here is derived from an EMBL/GenBank/DDBJ whole genome shotgun (WGS) entry which is preliminary data.</text>
</comment>
<evidence type="ECO:0000256" key="5">
    <source>
        <dbReference type="SAM" id="Phobius"/>
    </source>
</evidence>
<sequence>MEIGSFLIVFFMVRYIRTSLQTAERFPEWDRMLLMVQYVATGLLVSDIFLDSDFTKWVWHLLLIGMVGAAYLLKDFRPVRNVWLAVGPFILISLFGDLVELIVPDFYESIKTMVEIAEMFSFIWMVATWFITRKQQKALEKERLKRQQEEEQNRIIASQNVMLEQIVAERTAELTRQKEELEQTLTELKATQDQLIQREKMASLGELTAGIAHEIQNPLNFVNNFSEVSVELIEELKEERQKTDRDAGLEEEILADLAQNLQKINHHGKRADSIVKGMLQHSRASTHEREPIDINNLADEYLRLAYHGLRANDKSFNATLLTDFDSNLGKVSVVPQDMGRVLLNLFTNAFYATEEKRKTGLANYQPTVQVITRRIDGETIELRVRDNGCGIPASVLNKIYQPFFTTKPTGQGTGLGLSLSYDIITKGHGGELVVETEEGKFTEFTIRLPT</sequence>
<dbReference type="Proteomes" id="UP000248790">
    <property type="component" value="Unassembled WGS sequence"/>
</dbReference>
<dbReference type="Pfam" id="PF02518">
    <property type="entry name" value="HATPase_c"/>
    <property type="match status" value="1"/>
</dbReference>